<evidence type="ECO:0000256" key="1">
    <source>
        <dbReference type="ARBA" id="ARBA00001936"/>
    </source>
</evidence>
<name>A0A246HIX4_STEMA</name>
<dbReference type="Gene3D" id="3.40.50.20">
    <property type="match status" value="1"/>
</dbReference>
<dbReference type="InterPro" id="IPR005905">
    <property type="entry name" value="D_ala_D_ala"/>
</dbReference>
<dbReference type="NCBIfam" id="TIGR01205">
    <property type="entry name" value="D_ala_D_alaTIGR"/>
    <property type="match status" value="1"/>
</dbReference>
<comment type="function">
    <text evidence="2 18">Cell wall formation.</text>
</comment>
<feature type="binding site" evidence="21">
    <location>
        <position position="317"/>
    </location>
    <ligand>
        <name>Mg(2+)</name>
        <dbReference type="ChEBI" id="CHEBI:18420"/>
        <label>2</label>
    </ligand>
</feature>
<comment type="catalytic activity">
    <reaction evidence="16 18">
        <text>2 D-alanine + ATP = D-alanyl-D-alanine + ADP + phosphate + H(+)</text>
        <dbReference type="Rhea" id="RHEA:11224"/>
        <dbReference type="ChEBI" id="CHEBI:15378"/>
        <dbReference type="ChEBI" id="CHEBI:30616"/>
        <dbReference type="ChEBI" id="CHEBI:43474"/>
        <dbReference type="ChEBI" id="CHEBI:57416"/>
        <dbReference type="ChEBI" id="CHEBI:57822"/>
        <dbReference type="ChEBI" id="CHEBI:456216"/>
        <dbReference type="EC" id="6.3.2.4"/>
    </reaction>
</comment>
<evidence type="ECO:0000256" key="21">
    <source>
        <dbReference type="PIRSR" id="PIRSR039102-3"/>
    </source>
</evidence>
<evidence type="ECO:0000256" key="2">
    <source>
        <dbReference type="ARBA" id="ARBA00003921"/>
    </source>
</evidence>
<proteinExistence type="inferred from homology"/>
<evidence type="ECO:0000256" key="11">
    <source>
        <dbReference type="ARBA" id="ARBA00022842"/>
    </source>
</evidence>
<evidence type="ECO:0000256" key="7">
    <source>
        <dbReference type="ARBA" id="ARBA00022598"/>
    </source>
</evidence>
<evidence type="ECO:0000256" key="9">
    <source>
        <dbReference type="ARBA" id="ARBA00022741"/>
    </source>
</evidence>
<feature type="domain" description="ATP-grasp" evidence="23">
    <location>
        <begin position="145"/>
        <end position="348"/>
    </location>
</feature>
<comment type="pathway">
    <text evidence="17">Glycan biosynthesis.</text>
</comment>
<dbReference type="AlphaFoldDB" id="A0A246HIX4"/>
<evidence type="ECO:0000259" key="23">
    <source>
        <dbReference type="PROSITE" id="PS50975"/>
    </source>
</evidence>
<dbReference type="InterPro" id="IPR016185">
    <property type="entry name" value="PreATP-grasp_dom_sf"/>
</dbReference>
<evidence type="ECO:0000256" key="4">
    <source>
        <dbReference type="ARBA" id="ARBA00004752"/>
    </source>
</evidence>
<comment type="cofactor">
    <cofactor evidence="21">
        <name>Mg(2+)</name>
        <dbReference type="ChEBI" id="CHEBI:18420"/>
    </cofactor>
    <cofactor evidence="21">
        <name>Mn(2+)</name>
        <dbReference type="ChEBI" id="CHEBI:29035"/>
    </cofactor>
    <text evidence="21">Binds 2 magnesium or manganese ions per subunit.</text>
</comment>
<comment type="pathway">
    <text evidence="4 18">Cell wall biogenesis; peptidoglycan biosynthesis.</text>
</comment>
<feature type="active site" evidence="19">
    <location>
        <position position="16"/>
    </location>
</feature>
<comment type="caution">
    <text evidence="24">The sequence shown here is derived from an EMBL/GenBank/DDBJ whole genome shotgun (WGS) entry which is preliminary data.</text>
</comment>
<evidence type="ECO:0000256" key="18">
    <source>
        <dbReference type="HAMAP-Rule" id="MF_00047"/>
    </source>
</evidence>
<feature type="binding site" evidence="20">
    <location>
        <begin position="314"/>
        <end position="315"/>
    </location>
    <ligand>
        <name>ATP</name>
        <dbReference type="ChEBI" id="CHEBI:30616"/>
    </ligand>
</feature>
<dbReference type="Pfam" id="PF07478">
    <property type="entry name" value="Dala_Dala_lig_C"/>
    <property type="match status" value="1"/>
</dbReference>
<dbReference type="InterPro" id="IPR011761">
    <property type="entry name" value="ATP-grasp"/>
</dbReference>
<evidence type="ECO:0000256" key="16">
    <source>
        <dbReference type="ARBA" id="ARBA00047614"/>
    </source>
</evidence>
<dbReference type="GO" id="GO:0071555">
    <property type="term" value="P:cell wall organization"/>
    <property type="evidence" value="ECO:0007669"/>
    <property type="project" value="UniProtKB-KW"/>
</dbReference>
<evidence type="ECO:0000256" key="22">
    <source>
        <dbReference type="PROSITE-ProRule" id="PRU00409"/>
    </source>
</evidence>
<dbReference type="PIRSF" id="PIRSF039102">
    <property type="entry name" value="Ddl/VanB"/>
    <property type="match status" value="1"/>
</dbReference>
<evidence type="ECO:0000256" key="5">
    <source>
        <dbReference type="ARBA" id="ARBA00010871"/>
    </source>
</evidence>
<dbReference type="PROSITE" id="PS50975">
    <property type="entry name" value="ATP_GRASP"/>
    <property type="match status" value="1"/>
</dbReference>
<protein>
    <recommendedName>
        <fullName evidence="18">D-alanine--D-alanine ligase</fullName>
        <ecNumber evidence="18">6.3.2.4</ecNumber>
    </recommendedName>
    <alternativeName>
        <fullName evidence="18">D-Ala-D-Ala ligase</fullName>
    </alternativeName>
    <alternativeName>
        <fullName evidence="18">D-alanylalanine synthetase</fullName>
    </alternativeName>
</protein>
<evidence type="ECO:0000256" key="6">
    <source>
        <dbReference type="ARBA" id="ARBA00022490"/>
    </source>
</evidence>
<dbReference type="GO" id="GO:0046872">
    <property type="term" value="F:metal ion binding"/>
    <property type="evidence" value="ECO:0007669"/>
    <property type="project" value="UniProtKB-KW"/>
</dbReference>
<dbReference type="InterPro" id="IPR011127">
    <property type="entry name" value="Dala_Dala_lig_N"/>
</dbReference>
<feature type="binding site" evidence="21">
    <location>
        <position position="315"/>
    </location>
    <ligand>
        <name>Mg(2+)</name>
        <dbReference type="ChEBI" id="CHEBI:18420"/>
        <label>1</label>
    </ligand>
</feature>
<reference evidence="24 25" key="1">
    <citation type="submission" date="2017-06" db="EMBL/GenBank/DDBJ databases">
        <authorList>
            <person name="Kim H.J."/>
            <person name="Triplett B.A."/>
        </authorList>
    </citation>
    <scope>NUCLEOTIDE SEQUENCE [LARGE SCALE GENOMIC DNA]</scope>
    <source>
        <strain evidence="24 25">13146</strain>
    </source>
</reference>
<dbReference type="NCBIfam" id="NF002528">
    <property type="entry name" value="PRK01966.1-4"/>
    <property type="match status" value="1"/>
</dbReference>
<keyword evidence="12 18" id="KW-0133">Cell shape</keyword>
<evidence type="ECO:0000256" key="10">
    <source>
        <dbReference type="ARBA" id="ARBA00022840"/>
    </source>
</evidence>
<feature type="binding site" evidence="20">
    <location>
        <begin position="221"/>
        <end position="228"/>
    </location>
    <ligand>
        <name>ATP</name>
        <dbReference type="ChEBI" id="CHEBI:30616"/>
    </ligand>
</feature>
<feature type="binding site" evidence="20">
    <location>
        <begin position="183"/>
        <end position="185"/>
    </location>
    <ligand>
        <name>ATP</name>
        <dbReference type="ChEBI" id="CHEBI:30616"/>
    </ligand>
</feature>
<dbReference type="FunFam" id="3.30.1490.20:FF:000007">
    <property type="entry name" value="D-alanine--D-alanine ligase"/>
    <property type="match status" value="1"/>
</dbReference>
<dbReference type="GO" id="GO:0009252">
    <property type="term" value="P:peptidoglycan biosynthetic process"/>
    <property type="evidence" value="ECO:0007669"/>
    <property type="project" value="UniProtKB-UniRule"/>
</dbReference>
<comment type="subcellular location">
    <subcellularLocation>
        <location evidence="3 18">Cytoplasm</location>
    </subcellularLocation>
</comment>
<accession>A0A246HIX4</accession>
<dbReference type="SUPFAM" id="SSF56059">
    <property type="entry name" value="Glutathione synthetase ATP-binding domain-like"/>
    <property type="match status" value="1"/>
</dbReference>
<evidence type="ECO:0000256" key="20">
    <source>
        <dbReference type="PIRSR" id="PIRSR039102-2"/>
    </source>
</evidence>
<evidence type="ECO:0000256" key="8">
    <source>
        <dbReference type="ARBA" id="ARBA00022723"/>
    </source>
</evidence>
<dbReference type="EMBL" id="NIVS01000048">
    <property type="protein sequence ID" value="OWQ50697.1"/>
    <property type="molecule type" value="Genomic_DNA"/>
</dbReference>
<dbReference type="Gene3D" id="3.30.1490.20">
    <property type="entry name" value="ATP-grasp fold, A domain"/>
    <property type="match status" value="1"/>
</dbReference>
<evidence type="ECO:0000313" key="25">
    <source>
        <dbReference type="Proteomes" id="UP000198157"/>
    </source>
</evidence>
<dbReference type="GO" id="GO:0005829">
    <property type="term" value="C:cytosol"/>
    <property type="evidence" value="ECO:0007669"/>
    <property type="project" value="UniProtKB-ARBA"/>
</dbReference>
<dbReference type="PROSITE" id="PS00844">
    <property type="entry name" value="DALA_DALA_LIGASE_2"/>
    <property type="match status" value="1"/>
</dbReference>
<feature type="binding site" evidence="20">
    <location>
        <position position="141"/>
    </location>
    <ligand>
        <name>ATP</name>
        <dbReference type="ChEBI" id="CHEBI:30616"/>
    </ligand>
</feature>
<feature type="binding site" evidence="21">
    <location>
        <position position="302"/>
    </location>
    <ligand>
        <name>Mg(2+)</name>
        <dbReference type="ChEBI" id="CHEBI:18420"/>
        <label>1</label>
    </ligand>
</feature>
<evidence type="ECO:0000256" key="12">
    <source>
        <dbReference type="ARBA" id="ARBA00022960"/>
    </source>
</evidence>
<gene>
    <name evidence="18" type="primary">ddl</name>
    <name evidence="24" type="ORF">CEE60_16365</name>
</gene>
<dbReference type="Gene3D" id="3.30.470.20">
    <property type="entry name" value="ATP-grasp fold, B domain"/>
    <property type="match status" value="1"/>
</dbReference>
<keyword evidence="15 18" id="KW-0961">Cell wall biogenesis/degradation</keyword>
<feature type="binding site" evidence="20">
    <location>
        <begin position="191"/>
        <end position="192"/>
    </location>
    <ligand>
        <name>ATP</name>
        <dbReference type="ChEBI" id="CHEBI:30616"/>
    </ligand>
</feature>
<feature type="active site" evidence="19">
    <location>
        <position position="326"/>
    </location>
</feature>
<dbReference type="Proteomes" id="UP000198157">
    <property type="component" value="Unassembled WGS sequence"/>
</dbReference>
<dbReference type="UniPathway" id="UPA00219"/>
<keyword evidence="8 21" id="KW-0479">Metal-binding</keyword>
<dbReference type="HAMAP" id="MF_00047">
    <property type="entry name" value="Dala_Dala_lig"/>
    <property type="match status" value="1"/>
</dbReference>
<evidence type="ECO:0000256" key="17">
    <source>
        <dbReference type="ARBA" id="ARBA00060592"/>
    </source>
</evidence>
<dbReference type="PANTHER" id="PTHR23132">
    <property type="entry name" value="D-ALANINE--D-ALANINE LIGASE"/>
    <property type="match status" value="1"/>
</dbReference>
<dbReference type="Pfam" id="PF01820">
    <property type="entry name" value="Dala_Dala_lig_N"/>
    <property type="match status" value="1"/>
</dbReference>
<evidence type="ECO:0000256" key="15">
    <source>
        <dbReference type="ARBA" id="ARBA00023316"/>
    </source>
</evidence>
<dbReference type="GO" id="GO:0008716">
    <property type="term" value="F:D-alanine-D-alanine ligase activity"/>
    <property type="evidence" value="ECO:0007669"/>
    <property type="project" value="UniProtKB-UniRule"/>
</dbReference>
<organism evidence="24 25">
    <name type="scientific">Stenotrophomonas maltophilia</name>
    <name type="common">Pseudomonas maltophilia</name>
    <name type="synonym">Xanthomonas maltophilia</name>
    <dbReference type="NCBI Taxonomy" id="40324"/>
    <lineage>
        <taxon>Bacteria</taxon>
        <taxon>Pseudomonadati</taxon>
        <taxon>Pseudomonadota</taxon>
        <taxon>Gammaproteobacteria</taxon>
        <taxon>Lysobacterales</taxon>
        <taxon>Lysobacteraceae</taxon>
        <taxon>Stenotrophomonas</taxon>
        <taxon>Stenotrophomonas maltophilia group</taxon>
    </lineage>
</organism>
<evidence type="ECO:0000256" key="13">
    <source>
        <dbReference type="ARBA" id="ARBA00022984"/>
    </source>
</evidence>
<keyword evidence="6 18" id="KW-0963">Cytoplasm</keyword>
<dbReference type="InterPro" id="IPR013815">
    <property type="entry name" value="ATP_grasp_subdomain_1"/>
</dbReference>
<evidence type="ECO:0000256" key="19">
    <source>
        <dbReference type="PIRSR" id="PIRSR039102-1"/>
    </source>
</evidence>
<dbReference type="GO" id="GO:0005524">
    <property type="term" value="F:ATP binding"/>
    <property type="evidence" value="ECO:0007669"/>
    <property type="project" value="UniProtKB-UniRule"/>
</dbReference>
<dbReference type="NCBIfam" id="NF002378">
    <property type="entry name" value="PRK01372.1"/>
    <property type="match status" value="1"/>
</dbReference>
<keyword evidence="7 18" id="KW-0436">Ligase</keyword>
<dbReference type="InterPro" id="IPR000291">
    <property type="entry name" value="D-Ala_lig_Van_CS"/>
</dbReference>
<dbReference type="GO" id="GO:0008360">
    <property type="term" value="P:regulation of cell shape"/>
    <property type="evidence" value="ECO:0007669"/>
    <property type="project" value="UniProtKB-KW"/>
</dbReference>
<dbReference type="FunFam" id="3.30.470.20:FF:000008">
    <property type="entry name" value="D-alanine--D-alanine ligase"/>
    <property type="match status" value="1"/>
</dbReference>
<keyword evidence="13 18" id="KW-0573">Peptidoglycan synthesis</keyword>
<evidence type="ECO:0000256" key="3">
    <source>
        <dbReference type="ARBA" id="ARBA00004496"/>
    </source>
</evidence>
<dbReference type="PROSITE" id="PS00843">
    <property type="entry name" value="DALA_DALA_LIGASE_1"/>
    <property type="match status" value="1"/>
</dbReference>
<dbReference type="EC" id="6.3.2.4" evidence="18"/>
<dbReference type="OrthoDB" id="9813261at2"/>
<dbReference type="InterPro" id="IPR011095">
    <property type="entry name" value="Dala_Dala_lig_C"/>
</dbReference>
<keyword evidence="10 22" id="KW-0067">ATP-binding</keyword>
<keyword evidence="9 20" id="KW-0547">Nucleotide-binding</keyword>
<keyword evidence="11 21" id="KW-0460">Magnesium</keyword>
<feature type="binding site" evidence="21">
    <location>
        <position position="315"/>
    </location>
    <ligand>
        <name>Mg(2+)</name>
        <dbReference type="ChEBI" id="CHEBI:18420"/>
        <label>2</label>
    </ligand>
</feature>
<sequence>MGKTRVGIIFGGRSAEHEVSLQSAKNILDALDKDRFEVSLIGIDKQGQWHVSDPRDFLLNASDPARIALHRSGNAVAVRPGLERQQLVPTDPATALEQIDVVFPIVHGTLGEDGSLQGLLRMANLPFVGSGVLGSAVAMDKDVAKRLLRDAGLAVAPFACFNRVTAARADYTALVAELGTPLFVKPANQGSSVGVSKVRNEAEFHTALALALSFDHKALVESAITGREIECAVLGNEHPEASVCGEVVVHDDFYSYDTKYISESGADIVVPAAITEAEQSRIREIAVQAYQALDCAGLARVDVFLTAAGEVVINEINTLPGFTRISMYPKLWAASGLDYTALITRLLELAMARHAYERDLRSSIATTA</sequence>
<dbReference type="PANTHER" id="PTHR23132:SF25">
    <property type="entry name" value="D-ALANINE--D-ALANINE LIGASE A"/>
    <property type="match status" value="1"/>
</dbReference>
<comment type="similarity">
    <text evidence="5 18">Belongs to the D-alanine--D-alanine ligase family.</text>
</comment>
<dbReference type="SUPFAM" id="SSF52440">
    <property type="entry name" value="PreATP-grasp domain"/>
    <property type="match status" value="1"/>
</dbReference>
<keyword evidence="14 21" id="KW-0464">Manganese</keyword>
<evidence type="ECO:0000313" key="24">
    <source>
        <dbReference type="EMBL" id="OWQ50697.1"/>
    </source>
</evidence>
<dbReference type="NCBIfam" id="NF002525">
    <property type="entry name" value="PRK01966.1-1"/>
    <property type="match status" value="1"/>
</dbReference>
<comment type="cofactor">
    <cofactor evidence="1">
        <name>Mn(2+)</name>
        <dbReference type="ChEBI" id="CHEBI:29035"/>
    </cofactor>
</comment>
<evidence type="ECO:0000256" key="14">
    <source>
        <dbReference type="ARBA" id="ARBA00023211"/>
    </source>
</evidence>
<feature type="active site" evidence="19">
    <location>
        <position position="191"/>
    </location>
</feature>